<dbReference type="AlphaFoldDB" id="A0A1H2V1M4"/>
<dbReference type="OrthoDB" id="5298497at2"/>
<reference evidence="2 3" key="1">
    <citation type="submission" date="2016-10" db="EMBL/GenBank/DDBJ databases">
        <authorList>
            <person name="de Groot N.N."/>
        </authorList>
    </citation>
    <scope>NUCLEOTIDE SEQUENCE [LARGE SCALE GENOMIC DNA]</scope>
    <source>
        <strain evidence="2 3">CGMCC 1.7059</strain>
    </source>
</reference>
<keyword evidence="1" id="KW-0812">Transmembrane</keyword>
<organism evidence="2 3">
    <name type="scientific">Marinobacter mobilis</name>
    <dbReference type="NCBI Taxonomy" id="488533"/>
    <lineage>
        <taxon>Bacteria</taxon>
        <taxon>Pseudomonadati</taxon>
        <taxon>Pseudomonadota</taxon>
        <taxon>Gammaproteobacteria</taxon>
        <taxon>Pseudomonadales</taxon>
        <taxon>Marinobacteraceae</taxon>
        <taxon>Marinobacter</taxon>
    </lineage>
</organism>
<feature type="transmembrane region" description="Helical" evidence="1">
    <location>
        <begin position="64"/>
        <end position="81"/>
    </location>
</feature>
<dbReference type="PANTHER" id="PTHR34351:SF1">
    <property type="entry name" value="SLR1927 PROTEIN"/>
    <property type="match status" value="1"/>
</dbReference>
<proteinExistence type="predicted"/>
<keyword evidence="1" id="KW-1133">Transmembrane helix</keyword>
<dbReference type="Proteomes" id="UP000199675">
    <property type="component" value="Unassembled WGS sequence"/>
</dbReference>
<accession>A0A1H2V1M4</accession>
<keyword evidence="3" id="KW-1185">Reference proteome</keyword>
<feature type="transmembrane region" description="Helical" evidence="1">
    <location>
        <begin position="35"/>
        <end position="58"/>
    </location>
</feature>
<sequence>MVFRAVGNQWRKRWSRWVDRRLPRADKRAFAQSNIFILPTGMGWIFAVLLVVMLLTGINYQNSLIFLLTFFLGVVFVAAMHQTHSNLSGLELTLVHAGEGHAGETIPFLLRGSSGHAANLALSVRVDGASEGSELSMQHVDRNTSSDMRLFVQAAQRGYLRLDRVRVETRFPFGLLLAWSWLRPQTAAIVYPKPLTPPIPVAVGVDGDETGREARVQGQDHAEMRPWRLGDLSQRVQWKRYARSGDMVIADWQGEQGSPHWLDFASFPGVDTEMRLSYLTAMVLERAQSGEVFGLRLPGQDIDPDTGAKHTQRCLRCLALFGIDKEPSKVKAK</sequence>
<gene>
    <name evidence="2" type="ORF">SAMN04487960_103299</name>
</gene>
<keyword evidence="1" id="KW-0472">Membrane</keyword>
<dbReference type="STRING" id="488533.SAMN04487960_103299"/>
<evidence type="ECO:0000313" key="2">
    <source>
        <dbReference type="EMBL" id="SDW62170.1"/>
    </source>
</evidence>
<dbReference type="PANTHER" id="PTHR34351">
    <property type="entry name" value="SLR1927 PROTEIN-RELATED"/>
    <property type="match status" value="1"/>
</dbReference>
<protein>
    <submittedName>
        <fullName evidence="2">Uncharacterized conserved protein, DUF58 family, contains vWF domain</fullName>
    </submittedName>
</protein>
<evidence type="ECO:0000313" key="3">
    <source>
        <dbReference type="Proteomes" id="UP000199675"/>
    </source>
</evidence>
<evidence type="ECO:0000256" key="1">
    <source>
        <dbReference type="SAM" id="Phobius"/>
    </source>
</evidence>
<dbReference type="RefSeq" id="WP_091812115.1">
    <property type="nucleotide sequence ID" value="NZ_FNNE01000003.1"/>
</dbReference>
<name>A0A1H2V1M4_9GAMM</name>
<dbReference type="EMBL" id="FNNE01000003">
    <property type="protein sequence ID" value="SDW62170.1"/>
    <property type="molecule type" value="Genomic_DNA"/>
</dbReference>